<dbReference type="InterPro" id="IPR050266">
    <property type="entry name" value="AB_hydrolase_sf"/>
</dbReference>
<evidence type="ECO:0000313" key="2">
    <source>
        <dbReference type="EMBL" id="VVD79408.1"/>
    </source>
</evidence>
<dbReference type="Proteomes" id="UP000367825">
    <property type="component" value="Unassembled WGS sequence"/>
</dbReference>
<dbReference type="GO" id="GO:0016691">
    <property type="term" value="F:chloride peroxidase activity"/>
    <property type="evidence" value="ECO:0007669"/>
    <property type="project" value="UniProtKB-EC"/>
</dbReference>
<dbReference type="InterPro" id="IPR029058">
    <property type="entry name" value="AB_hydrolase_fold"/>
</dbReference>
<dbReference type="PANTHER" id="PTHR43798:SF33">
    <property type="entry name" value="HYDROLASE, PUTATIVE (AFU_ORTHOLOGUE AFUA_2G14860)-RELATED"/>
    <property type="match status" value="1"/>
</dbReference>
<protein>
    <submittedName>
        <fullName evidence="2">Non-heme chloroperoxidase</fullName>
        <ecNumber evidence="2">1.11.1.10</ecNumber>
    </submittedName>
</protein>
<organism evidence="2 3">
    <name type="scientific">Pandoraea nosoerga</name>
    <dbReference type="NCBI Taxonomy" id="2508296"/>
    <lineage>
        <taxon>Bacteria</taxon>
        <taxon>Pseudomonadati</taxon>
        <taxon>Pseudomonadota</taxon>
        <taxon>Betaproteobacteria</taxon>
        <taxon>Burkholderiales</taxon>
        <taxon>Burkholderiaceae</taxon>
        <taxon>Pandoraea</taxon>
    </lineage>
</organism>
<dbReference type="SUPFAM" id="SSF53474">
    <property type="entry name" value="alpha/beta-Hydrolases"/>
    <property type="match status" value="1"/>
</dbReference>
<keyword evidence="3" id="KW-1185">Reference proteome</keyword>
<dbReference type="EC" id="1.11.1.10" evidence="2"/>
<accession>A0A5E4SYH9</accession>
<evidence type="ECO:0000313" key="3">
    <source>
        <dbReference type="Proteomes" id="UP000367825"/>
    </source>
</evidence>
<dbReference type="AlphaFoldDB" id="A0A5E4SYH9"/>
<dbReference type="EMBL" id="CABPSC010000003">
    <property type="protein sequence ID" value="VVD79408.1"/>
    <property type="molecule type" value="Genomic_DNA"/>
</dbReference>
<reference evidence="2 3" key="1">
    <citation type="submission" date="2019-08" db="EMBL/GenBank/DDBJ databases">
        <authorList>
            <person name="Peeters C."/>
        </authorList>
    </citation>
    <scope>NUCLEOTIDE SEQUENCE [LARGE SCALE GENOMIC DNA]</scope>
    <source>
        <strain evidence="2 3">LMG 31109</strain>
    </source>
</reference>
<dbReference type="RefSeq" id="WP_244958128.1">
    <property type="nucleotide sequence ID" value="NZ_CABPSC010000003.1"/>
</dbReference>
<name>A0A5E4SYH9_9BURK</name>
<keyword evidence="2" id="KW-0575">Peroxidase</keyword>
<sequence length="253" mass="27034">MDIRREGNPDGFPVIALHGIQGTNASWGALAAALGDTFRFILPNMPGRGDAGAPASPQACSVHAFARVASAIIEQEIGEGPYALAGWSMGVSVILELMAHLAHGAARHRAPVAAVLMSGTAQLSDVSWFVSTDETALLAEIRQRERRLNLRQAAEPRAVAWTWRALKSVSHLPNLAFVTMPTLIVHGGNDEDCPIVHAHRMQAGIRHASLHVIADAGHSILTQNTQEVSAVVRGFLTKHCEAPAPRRTPSETP</sequence>
<evidence type="ECO:0000259" key="1">
    <source>
        <dbReference type="Pfam" id="PF12697"/>
    </source>
</evidence>
<proteinExistence type="predicted"/>
<dbReference type="PANTHER" id="PTHR43798">
    <property type="entry name" value="MONOACYLGLYCEROL LIPASE"/>
    <property type="match status" value="1"/>
</dbReference>
<dbReference type="GO" id="GO:0016020">
    <property type="term" value="C:membrane"/>
    <property type="evidence" value="ECO:0007669"/>
    <property type="project" value="TreeGrafter"/>
</dbReference>
<keyword evidence="2" id="KW-0560">Oxidoreductase</keyword>
<dbReference type="Gene3D" id="3.40.50.1820">
    <property type="entry name" value="alpha/beta hydrolase"/>
    <property type="match status" value="1"/>
</dbReference>
<gene>
    <name evidence="2" type="primary">cpo_2</name>
    <name evidence="2" type="ORF">PNO31109_01006</name>
</gene>
<dbReference type="Pfam" id="PF12697">
    <property type="entry name" value="Abhydrolase_6"/>
    <property type="match status" value="1"/>
</dbReference>
<dbReference type="InterPro" id="IPR000073">
    <property type="entry name" value="AB_hydrolase_1"/>
</dbReference>
<feature type="domain" description="AB hydrolase-1" evidence="1">
    <location>
        <begin position="14"/>
        <end position="230"/>
    </location>
</feature>